<evidence type="ECO:0000256" key="1">
    <source>
        <dbReference type="SAM" id="Phobius"/>
    </source>
</evidence>
<protein>
    <submittedName>
        <fullName evidence="2">Uncharacterized protein</fullName>
    </submittedName>
</protein>
<keyword evidence="3" id="KW-1185">Reference proteome</keyword>
<dbReference type="HOGENOM" id="CLU_2913865_0_0_0"/>
<evidence type="ECO:0000313" key="2">
    <source>
        <dbReference type="EMBL" id="CBK43343.1"/>
    </source>
</evidence>
<dbReference type="AlphaFoldDB" id="D8P7J7"/>
<keyword evidence="1" id="KW-0472">Membrane</keyword>
<dbReference type="KEGG" id="nde:NIDE3665"/>
<dbReference type="STRING" id="330214.NIDE3665"/>
<organism evidence="2 3">
    <name type="scientific">Nitrospira defluvii</name>
    <dbReference type="NCBI Taxonomy" id="330214"/>
    <lineage>
        <taxon>Bacteria</taxon>
        <taxon>Pseudomonadati</taxon>
        <taxon>Nitrospirota</taxon>
        <taxon>Nitrospiria</taxon>
        <taxon>Nitrospirales</taxon>
        <taxon>Nitrospiraceae</taxon>
        <taxon>Nitrospira</taxon>
    </lineage>
</organism>
<feature type="transmembrane region" description="Helical" evidence="1">
    <location>
        <begin position="29"/>
        <end position="49"/>
    </location>
</feature>
<accession>D8P7J7</accession>
<keyword evidence="1" id="KW-1133">Transmembrane helix</keyword>
<reference evidence="2 3" key="1">
    <citation type="journal article" date="2010" name="Proc. Natl. Acad. Sci. U.S.A.">
        <title>A Nitrospira metagenome illuminates the physiology and evolution of globally important nitrite-oxidizing bacteria.</title>
        <authorList>
            <person name="Lucker S."/>
            <person name="Wagner M."/>
            <person name="Maixner F."/>
            <person name="Pelletier E."/>
            <person name="Koch H."/>
            <person name="Vacherie B."/>
            <person name="Rattei T."/>
            <person name="Sinninghe Damste J."/>
            <person name="Spieck E."/>
            <person name="Le Paslier D."/>
            <person name="Daims H."/>
        </authorList>
    </citation>
    <scope>NUCLEOTIDE SEQUENCE [LARGE SCALE GENOMIC DNA]</scope>
</reference>
<evidence type="ECO:0000313" key="3">
    <source>
        <dbReference type="Proteomes" id="UP000001660"/>
    </source>
</evidence>
<gene>
    <name evidence="2" type="ORF">NIDE3665</name>
</gene>
<proteinExistence type="predicted"/>
<name>D8P7J7_9BACT</name>
<dbReference type="EMBL" id="FP929003">
    <property type="protein sequence ID" value="CBK43343.1"/>
    <property type="molecule type" value="Genomic_DNA"/>
</dbReference>
<dbReference type="Proteomes" id="UP000001660">
    <property type="component" value="Chromosome"/>
</dbReference>
<keyword evidence="1" id="KW-0812">Transmembrane</keyword>
<sequence length="61" mass="7095">MSDGMVLALPGAEYTGGTIMHDAMLWASWYVWLLALPALVIGTLIWDWIQRRQPVRVRRRR</sequence>